<dbReference type="Proteomes" id="UP000324705">
    <property type="component" value="Chromosome 2A"/>
</dbReference>
<feature type="region of interest" description="Disordered" evidence="1">
    <location>
        <begin position="120"/>
        <end position="150"/>
    </location>
</feature>
<keyword evidence="3" id="KW-1185">Reference proteome</keyword>
<feature type="region of interest" description="Disordered" evidence="1">
    <location>
        <begin position="63"/>
        <end position="86"/>
    </location>
</feature>
<proteinExistence type="predicted"/>
<gene>
    <name evidence="2" type="ORF">TRITD_2Av1G178980</name>
</gene>
<evidence type="ECO:0000256" key="1">
    <source>
        <dbReference type="SAM" id="MobiDB-lite"/>
    </source>
</evidence>
<dbReference type="EMBL" id="LT934113">
    <property type="protein sequence ID" value="VAH32190.1"/>
    <property type="molecule type" value="Genomic_DNA"/>
</dbReference>
<name>A0A9R1NW48_TRITD</name>
<evidence type="ECO:0000313" key="3">
    <source>
        <dbReference type="Proteomes" id="UP000324705"/>
    </source>
</evidence>
<reference evidence="2 3" key="1">
    <citation type="submission" date="2017-09" db="EMBL/GenBank/DDBJ databases">
        <authorList>
            <consortium name="International Durum Wheat Genome Sequencing Consortium (IDWGSC)"/>
            <person name="Milanesi L."/>
        </authorList>
    </citation>
    <scope>NUCLEOTIDE SEQUENCE [LARGE SCALE GENOMIC DNA]</scope>
    <source>
        <strain evidence="3">cv. Svevo</strain>
    </source>
</reference>
<dbReference type="AlphaFoldDB" id="A0A9R1NW48"/>
<evidence type="ECO:0000313" key="2">
    <source>
        <dbReference type="EMBL" id="VAH32190.1"/>
    </source>
</evidence>
<organism evidence="2 3">
    <name type="scientific">Triticum turgidum subsp. durum</name>
    <name type="common">Durum wheat</name>
    <name type="synonym">Triticum durum</name>
    <dbReference type="NCBI Taxonomy" id="4567"/>
    <lineage>
        <taxon>Eukaryota</taxon>
        <taxon>Viridiplantae</taxon>
        <taxon>Streptophyta</taxon>
        <taxon>Embryophyta</taxon>
        <taxon>Tracheophyta</taxon>
        <taxon>Spermatophyta</taxon>
        <taxon>Magnoliopsida</taxon>
        <taxon>Liliopsida</taxon>
        <taxon>Poales</taxon>
        <taxon>Poaceae</taxon>
        <taxon>BOP clade</taxon>
        <taxon>Pooideae</taxon>
        <taxon>Triticodae</taxon>
        <taxon>Triticeae</taxon>
        <taxon>Triticinae</taxon>
        <taxon>Triticum</taxon>
    </lineage>
</organism>
<feature type="compositionally biased region" description="Low complexity" evidence="1">
    <location>
        <begin position="77"/>
        <end position="86"/>
    </location>
</feature>
<accession>A0A9R1NW48</accession>
<sequence>MEEHGKALADLTAAIAAMTAKIDEIHPVVLEFQGWRPTIEQSVKDLRAEVGDLRAQLWDKGKAADPAAPLRAPPPTGSSQAPSQQQAPLLLRPPPIRLGDLPPIPGQVADEPFQRVEEPLPASGGDGHGPIGHGRTTIHRGMSPGEHTPRAPPVTGMHNFQSLLGEGSFCGERNYHRFPPPPRFDFPLFDGDAPRAWRLKCEAYFRVCTLSPDAWVSCAAMYFIDGALSWLQSTKAHLIYTDWGTFAEAVCVQFGREEF</sequence>
<dbReference type="Gramene" id="TRITD2Av1G178980.1">
    <property type="protein sequence ID" value="TRITD2Av1G178980.1"/>
    <property type="gene ID" value="TRITD2Av1G178980"/>
</dbReference>
<protein>
    <submittedName>
        <fullName evidence="2">Uncharacterized protein</fullName>
    </submittedName>
</protein>
<dbReference type="OMA" id="HESWEPH"/>